<accession>A0A0A3FII7</accession>
<evidence type="ECO:0000313" key="1">
    <source>
        <dbReference type="EMBL" id="UTZ29010.1"/>
    </source>
</evidence>
<evidence type="ECO:0000313" key="3">
    <source>
        <dbReference type="Proteomes" id="UP001058687"/>
    </source>
</evidence>
<dbReference type="OrthoDB" id="9800971at2"/>
<dbReference type="InterPro" id="IPR018772">
    <property type="entry name" value="Transcription_activator_HlyU"/>
</dbReference>
<dbReference type="RefSeq" id="WP_012129329.1">
    <property type="nucleotide sequence ID" value="NZ_BBKG01000068.1"/>
</dbReference>
<dbReference type="Proteomes" id="UP001219537">
    <property type="component" value="Chromosome 2"/>
</dbReference>
<dbReference type="Pfam" id="PF10115">
    <property type="entry name" value="HlyU"/>
    <property type="match status" value="1"/>
</dbReference>
<dbReference type="EMBL" id="CP050468">
    <property type="protein sequence ID" value="UTZ29010.1"/>
    <property type="molecule type" value="Genomic_DNA"/>
</dbReference>
<reference evidence="1" key="1">
    <citation type="submission" date="2020-03" db="EMBL/GenBank/DDBJ databases">
        <title>Five strains of Vibrio campbellii isolated from Mariana Trench.</title>
        <authorList>
            <person name="Liang J."/>
            <person name="Zhang X.-H."/>
        </authorList>
    </citation>
    <scope>NUCLEOTIDE SEQUENCE</scope>
    <source>
        <strain evidence="1">LJC014</strain>
    </source>
</reference>
<dbReference type="OMA" id="YKGFLIY"/>
<dbReference type="GeneID" id="67379682"/>
<name>A0A0A3FII7_9VIBR</name>
<protein>
    <submittedName>
        <fullName evidence="1 2">Transcriptional regulator</fullName>
    </submittedName>
</protein>
<evidence type="ECO:0000313" key="2">
    <source>
        <dbReference type="EMBL" id="WDG10190.1"/>
    </source>
</evidence>
<sequence>MGFFSRLFGGSDKTAEVKTVEPVEYKGYLIYQESLSEGGQYRIAGRIEKDFDGEVKSHRFIRSDLLGSEQDANELMLKKSQMFIDQMGEKIFD</sequence>
<dbReference type="EMBL" id="CP117989">
    <property type="protein sequence ID" value="WDG10190.1"/>
    <property type="molecule type" value="Genomic_DNA"/>
</dbReference>
<reference evidence="2" key="2">
    <citation type="submission" date="2023-02" db="EMBL/GenBank/DDBJ databases">
        <title>Isolation, identification, and genome analysis of Vibrio campbellii in the Penaeus vannamei larvae stage.</title>
        <authorList>
            <person name="Huang T."/>
            <person name="Zhang B."/>
        </authorList>
    </citation>
    <scope>NUCLEOTIDE SEQUENCE</scope>
    <source>
        <strain evidence="2">20220413_1</strain>
    </source>
</reference>
<proteinExistence type="predicted"/>
<dbReference type="Proteomes" id="UP001058687">
    <property type="component" value="Chromosome 2"/>
</dbReference>
<dbReference type="AlphaFoldDB" id="A0A0A3FII7"/>
<gene>
    <name evidence="1" type="ORF">HB761_20330</name>
    <name evidence="2" type="ORF">PUN50_22710</name>
</gene>
<organism evidence="1 3">
    <name type="scientific">Vibrio campbellii</name>
    <dbReference type="NCBI Taxonomy" id="680"/>
    <lineage>
        <taxon>Bacteria</taxon>
        <taxon>Pseudomonadati</taxon>
        <taxon>Pseudomonadota</taxon>
        <taxon>Gammaproteobacteria</taxon>
        <taxon>Vibrionales</taxon>
        <taxon>Vibrionaceae</taxon>
        <taxon>Vibrio</taxon>
    </lineage>
</organism>